<evidence type="ECO:0000313" key="2">
    <source>
        <dbReference type="Proteomes" id="UP000886520"/>
    </source>
</evidence>
<dbReference type="PANTHER" id="PTHR46504:SF2">
    <property type="entry name" value="TRNASE Z TRZ1"/>
    <property type="match status" value="1"/>
</dbReference>
<dbReference type="PANTHER" id="PTHR46504">
    <property type="entry name" value="TRNASE Z TRZ1"/>
    <property type="match status" value="1"/>
</dbReference>
<comment type="caution">
    <text evidence="1">The sequence shown here is derived from an EMBL/GenBank/DDBJ whole genome shotgun (WGS) entry which is preliminary data.</text>
</comment>
<name>A0A9D4VAH5_ADICA</name>
<proteinExistence type="predicted"/>
<gene>
    <name evidence="1" type="ORF">GOP47_0001841</name>
</gene>
<protein>
    <submittedName>
        <fullName evidence="1">Uncharacterized protein</fullName>
    </submittedName>
</protein>
<evidence type="ECO:0000313" key="1">
    <source>
        <dbReference type="EMBL" id="KAI5082098.1"/>
    </source>
</evidence>
<dbReference type="Gene3D" id="3.60.15.10">
    <property type="entry name" value="Ribonuclease Z/Hydroxyacylglutathione hydrolase-like"/>
    <property type="match status" value="1"/>
</dbReference>
<dbReference type="EMBL" id="JABFUD020000003">
    <property type="protein sequence ID" value="KAI5082098.1"/>
    <property type="molecule type" value="Genomic_DNA"/>
</dbReference>
<accession>A0A9D4VAH5</accession>
<sequence length="171" mass="19316">MKVAFFIYSSAFCKKSLLDSHLVLMVYRLVKLCLCEGGVAMYVATRGLYKMKPPTVIVPKCIKETVEKLFEVYKQLDGSELKHNLIGLDVGETYDMGKGLRAKAFKTYHVIPSQGYLIYSVRHKLKAEYLGLPGKDIKNLKDSGVEVQLNVFSYLTAGFKFSYLTAGFKFN</sequence>
<dbReference type="SUPFAM" id="SSF56281">
    <property type="entry name" value="Metallo-hydrolase/oxidoreductase"/>
    <property type="match status" value="1"/>
</dbReference>
<dbReference type="InterPro" id="IPR036866">
    <property type="entry name" value="RibonucZ/Hydroxyglut_hydro"/>
</dbReference>
<organism evidence="1 2">
    <name type="scientific">Adiantum capillus-veneris</name>
    <name type="common">Maidenhair fern</name>
    <dbReference type="NCBI Taxonomy" id="13818"/>
    <lineage>
        <taxon>Eukaryota</taxon>
        <taxon>Viridiplantae</taxon>
        <taxon>Streptophyta</taxon>
        <taxon>Embryophyta</taxon>
        <taxon>Tracheophyta</taxon>
        <taxon>Polypodiopsida</taxon>
        <taxon>Polypodiidae</taxon>
        <taxon>Polypodiales</taxon>
        <taxon>Pteridineae</taxon>
        <taxon>Pteridaceae</taxon>
        <taxon>Vittarioideae</taxon>
        <taxon>Adiantum</taxon>
    </lineage>
</organism>
<reference evidence="1" key="1">
    <citation type="submission" date="2021-01" db="EMBL/GenBank/DDBJ databases">
        <title>Adiantum capillus-veneris genome.</title>
        <authorList>
            <person name="Fang Y."/>
            <person name="Liao Q."/>
        </authorList>
    </citation>
    <scope>NUCLEOTIDE SEQUENCE</scope>
    <source>
        <strain evidence="1">H3</strain>
        <tissue evidence="1">Leaf</tissue>
    </source>
</reference>
<dbReference type="AlphaFoldDB" id="A0A9D4VAH5"/>
<keyword evidence="2" id="KW-1185">Reference proteome</keyword>
<dbReference type="Proteomes" id="UP000886520">
    <property type="component" value="Chromosome 2"/>
</dbReference>
<dbReference type="OrthoDB" id="527344at2759"/>